<dbReference type="FunFam" id="3.90.1150.10:FF:000021">
    <property type="entry name" value="Kynurenine--oxoglutarate transaminase 3"/>
    <property type="match status" value="2"/>
</dbReference>
<evidence type="ECO:0000256" key="10">
    <source>
        <dbReference type="ARBA" id="ARBA00049325"/>
    </source>
</evidence>
<evidence type="ECO:0000256" key="7">
    <source>
        <dbReference type="ARBA" id="ARBA00022990"/>
    </source>
</evidence>
<evidence type="ECO:0000256" key="9">
    <source>
        <dbReference type="ARBA" id="ARBA00024016"/>
    </source>
</evidence>
<dbReference type="FunFam" id="3.90.1150.10:FF:000275">
    <property type="entry name" value="kynurenine--oxoglutarate transaminase 1"/>
    <property type="match status" value="1"/>
</dbReference>
<keyword evidence="11" id="KW-0812">Transmembrane</keyword>
<dbReference type="Proteomes" id="UP000719412">
    <property type="component" value="Unassembled WGS sequence"/>
</dbReference>
<feature type="domain" description="Aminotransferase class I/classII large" evidence="12">
    <location>
        <begin position="1970"/>
        <end position="2306"/>
    </location>
</feature>
<dbReference type="EMBL" id="JABDTM020026136">
    <property type="protein sequence ID" value="KAH0812326.1"/>
    <property type="molecule type" value="Genomic_DNA"/>
</dbReference>
<evidence type="ECO:0000256" key="1">
    <source>
        <dbReference type="ARBA" id="ARBA00001933"/>
    </source>
</evidence>
<evidence type="ECO:0000256" key="8">
    <source>
        <dbReference type="ARBA" id="ARBA00023239"/>
    </source>
</evidence>
<evidence type="ECO:0000256" key="2">
    <source>
        <dbReference type="ARBA" id="ARBA00007441"/>
    </source>
</evidence>
<dbReference type="PANTHER" id="PTHR43807:SF20">
    <property type="entry name" value="FI04487P"/>
    <property type="match status" value="1"/>
</dbReference>
<feature type="transmembrane region" description="Helical" evidence="11">
    <location>
        <begin position="555"/>
        <end position="577"/>
    </location>
</feature>
<dbReference type="SUPFAM" id="SSF48403">
    <property type="entry name" value="Ankyrin repeat"/>
    <property type="match status" value="1"/>
</dbReference>
<dbReference type="SMART" id="SM00248">
    <property type="entry name" value="ANK"/>
    <property type="match status" value="4"/>
</dbReference>
<comment type="caution">
    <text evidence="13">The sequence shown here is derived from an EMBL/GenBank/DDBJ whole genome shotgun (WGS) entry which is preliminary data.</text>
</comment>
<dbReference type="FunFam" id="3.40.640.10:FF:000024">
    <property type="entry name" value="Kynurenine--oxoglutarate transaminase 3"/>
    <property type="match status" value="6"/>
</dbReference>
<protein>
    <recommendedName>
        <fullName evidence="12">Aminotransferase class I/classII large domain-containing protein</fullName>
    </recommendedName>
</protein>
<dbReference type="GO" id="GO:0005739">
    <property type="term" value="C:mitochondrion"/>
    <property type="evidence" value="ECO:0007669"/>
    <property type="project" value="TreeGrafter"/>
</dbReference>
<evidence type="ECO:0000313" key="14">
    <source>
        <dbReference type="Proteomes" id="UP000719412"/>
    </source>
</evidence>
<evidence type="ECO:0000256" key="6">
    <source>
        <dbReference type="ARBA" id="ARBA00022898"/>
    </source>
</evidence>
<dbReference type="InterPro" id="IPR051326">
    <property type="entry name" value="Kynurenine-oxoglutarate_AT"/>
</dbReference>
<comment type="cofactor">
    <cofactor evidence="1">
        <name>pyridoxal 5'-phosphate</name>
        <dbReference type="ChEBI" id="CHEBI:597326"/>
    </cofactor>
</comment>
<sequence length="3214" mass="366400">MPPCPTSVPLLRKHSSYGPVATESSATRNLPIPENFEAIIDVEKARTTSDPWWADGIETLSLETIKQNLQQEAEIDSINPKWYGWEALHEAARSTDPDKLQLICDNLPRGITQINTLTILSENALHVLLDHGDLGQSFNLTCQNGTDLKRSKIINQEKDRIVNCAKILIKAGIDVNHNNFWNETPLLIAIKRKYFTVVDMLLTQDSIDLDSCRGAVSGKTARELLRGKKKIKKIKTKALPNKTSTDTKILFRLLKSGDEEAFLSYKGGKISEMLLETNESIDGDDVVNSSCTLLQYCFRRGLIAWHQEKARCESYSPLHYQDITANRLVQIFCQNGMVKCIQHLLDNGADIDFTLRKFENEKTLLQAAIVKGYYPLVAVILGRTETKFDPNKLCPAIIELVGSTINDIDLNCTLSIVLNRLLTSKTPLDDEGIEKLNEIWKLDHSLTRLKQENVLLLLKFPGSLNSTITNTVLEKIGPEVIQKHLDECVEQQEDKICIHYGSFIKKGSVDQGLKTFVSSPVLNVCLTHFVFKILIMQKWEELRFMKVKYFYLNLYFYIFFYLLLNIYILWVICLVLFMAKEVFQLSACVGSYFREFSNYAELFFIVTTILVYSVDENWVDFVEVLCILSSNFVLLLLLGQVPKCAKYIIIFHTILFYLMYIVFYFIQFVAFAICFYILFAESDQAFWTDFGNKIFETIVLFTGNLDYMETPWRKESSSNSTSQDSFHNFSYKQLFTKLILLLFVLFMAIILHNLLLGLLVTDMENLNKRVKLFEHSKRASFVVKVEKYLDSACLREEYTQLAEDHNALDLGQGFPDYPPPTGIVEILAEVALSNNSLIHQYTRDYGHPRLVSTLSKLYTPLIGRKINPQTEILITIGSQEALFSSIMGHVDVGEEVVVFEPFSPWYKSMVKAAGGVLRTVPLKLKKKTAGQVMTSEDWTFDKSELEGVFNIKTKMLILNNPHSPLGKVFKLEELEQIAELCKKWNVLCVAEEVYEWVVYKPNKHIRIGTSLQNMWERTITIGSTGGTLSLTGWQVGWVYGPTKLIHNLMIVHQQSVYTGTTPLQEVVATVLEKELARLDQDDCYFNSLPTELDAKRLFLAKVLTDVGMKPIIPQGGYSMVVDWSPLESRINLSTETDTWRDCRFTKWMTKNLGLQVKMSAENNKCKPQGSQKERVDFTQLALKHKALNLGQGFPDYPPPKFVTDALVEVANSPNYFLHQYTREFGHPRLVSAIAKLYSQLIDREINPQTEVLITLGAFGAIFCSINGHVDVGDEVIIIEPSYTCYEPIVRTAGGVPRFIPLRLRKINDGQLTTSADWVLDKEELEGMFNSKTKIIVLNTPHNPLGKVFKREELESIADLCKKWNVLCISDEVFEWVVYKPNKHIRIGKLMFYSIYYTHLVILLMDNKMIEATLPGMWERTITIGSAGKTFGVTGWKVGWAYGPANLMVNLQIVHQSCVYMMNTPIQEAVAISFEKEIARLDQDECYFNCIPNDLEAKRDYMVEFLKDVGMEPTMPEGGYVVLADWSPLESLVDLSSEKDKYKDFRFTGWMTKNVGLQGIPSSVFYSEPNKTLAERFVSEEYNQLALEHKALNLGQAFPDYPPPKFVTDALAKVAKSDNCLIHQYTRGFGHPRLVSSIAKLYSQLIGREINSQTGVLVTLGAFGALFSSVNGNVDVGDEVIIIEPFFTCYESLVRTAGGVARFIPLRLRKRNDGQLATTADWVLDKEELEDMFNSKTKIIILNTPHNPLGKVFKREELESIAELCKKWNVLCISDEVYEWIVYKPNIHIRIATLPGMWERTITIGSAGKTFGVTGWKVGWAYGPANLMVNLQMVHQSCVYMMNTPIQEAVAISFEKQIAKLDQDECYFNCISNDLKAKRDYMAKILHDVGMEPTVPEGGYVIWVDWSFLEPQVDLNSEKNEYKDVRFVKWMTKHVGLQGIPSSVFCSKSNKILGERFVRADIIQLALQYKPLNLGVAYPDYPPKKYITDSFAEVAKSDNTAIHQYTRGFGHPRLVSAIAKLYSKLISREINSQTEVLITLGAFGALFSSINGHVNAGDEVIMIEPFFGCYEPMVRSAGAVPRFIPLRLRKRNDGQVATSADWVLDKEELESVFNSKTKIFILNTPHNPLGKVFKREELESIADLCKKWNVLCISDEVFDFMFYPIYNTHLVILLMDNKMIQATLPGMWERTITIGSAGKTFGVTGWRLGWVYGPANLMVNLRMLHQGCFYILNTPIQETVAIIFEKEIARLDQDECYFNCIPNDLEAKRDYMVEFLHDVGMKPTVPEGGYVILVDWSPLESLTDLNSEKDKYKDFRFTKWMTKNMVLRNILRTKIFTLSRNLLTNQFVRNSSQLSVKMSDIDDKFKLPARYAGSQKSVWVEYIQLALEHKPLNLGQGFPDYPPPKYVTDALAQVANSDNCLIHQYTRGFGHPRLVSAIAKLYSQLIGREINPQTEVLTTLGAYEALFSSIIGHTDVGDEVIIIEPFFDCYEPMVRSAGGVPRFIPLRLRKRNDGQLATSADWVLDKEELEGMFNSKTKIIILNTPHNPLGKVFKREELQHIADLCKKWNVLCISDEVYEWIVYKPNKHIRIATFPGMWERTITIGSAGKTFSVTGWKLGWAYGPANLMVNLQMVHQNCVYTGNTPIQEATAIGFEKEMARLDRDECYFNSISTELVAKRDYMAKFLQDVGMEPTVPEGGYFMVADWSPLESRVDLSSEKDKYKDYRFTKWMTKKVGLQGIPPSAFYSEPDKHLAESFVRYCFFKKDENLQQAAQILDKRDCCLQFLAKRIMCEFKKKFSLPSRYEFEGKSVWVEYHELATKYNPINLGHGFPNFPPPQYVKDALMEVASSPDNSLNQYTRGPGHPRLVQALSKLYSSFIGREINPYTEIVVSMGGYQALFLSIMGIIDKGDEVIIMEPYFDCYADNVKSAGGTPRFISFKLKENINGVTSDDWVLDRGELEELFNPKTKAIIINSPQNPLGKVFTLDELTHIADLCKKWNVVCISDEVYEWLVYDSRKHTRMATLPDMWQRTLTIGSAGKSFGVTGWKLGWVYGPDYLIKNLQRVVVTCIRAGNTFLQETAAICIEKELSRLGQKESYFVSLGKELEAKRNVMFKFLTEAGFKPILSGGGYFMLADWSSLENLIDLSEEKDKYKDHRFTKWMTKNVGVQAIPINPFYSKDHKHLGENFVRFCFVKTDSYLEQTAQVFKTWKLQLQ</sequence>
<dbReference type="PROSITE" id="PS00105">
    <property type="entry name" value="AA_TRANSFER_CLASS_1"/>
    <property type="match status" value="1"/>
</dbReference>
<gene>
    <name evidence="13" type="ORF">GEV33_010466</name>
</gene>
<evidence type="ECO:0000256" key="5">
    <source>
        <dbReference type="ARBA" id="ARBA00022679"/>
    </source>
</evidence>
<dbReference type="CDD" id="cd00609">
    <property type="entry name" value="AAT_like"/>
    <property type="match status" value="6"/>
</dbReference>
<evidence type="ECO:0000313" key="13">
    <source>
        <dbReference type="EMBL" id="KAH0812326.1"/>
    </source>
</evidence>
<keyword evidence="4" id="KW-0032">Aminotransferase</keyword>
<keyword evidence="5" id="KW-0808">Transferase</keyword>
<dbReference type="Gene3D" id="3.90.1150.10">
    <property type="entry name" value="Aspartate Aminotransferase, domain 1"/>
    <property type="match status" value="6"/>
</dbReference>
<keyword evidence="11" id="KW-1133">Transmembrane helix</keyword>
<dbReference type="SUPFAM" id="SSF53383">
    <property type="entry name" value="PLP-dependent transferases"/>
    <property type="match status" value="6"/>
</dbReference>
<comment type="similarity">
    <text evidence="2">Belongs to the class-I pyridoxal-phosphate-dependent aminotransferase family.</text>
</comment>
<proteinExistence type="inferred from homology"/>
<feature type="domain" description="Aminotransferase class I/classII large" evidence="12">
    <location>
        <begin position="2823"/>
        <end position="3204"/>
    </location>
</feature>
<keyword evidence="11" id="KW-0472">Membrane</keyword>
<keyword evidence="8" id="KW-0456">Lyase</keyword>
<evidence type="ECO:0000259" key="12">
    <source>
        <dbReference type="Pfam" id="PF00155"/>
    </source>
</evidence>
<dbReference type="Gene3D" id="3.40.640.10">
    <property type="entry name" value="Type I PLP-dependent aspartate aminotransferase-like (Major domain)"/>
    <property type="match status" value="6"/>
</dbReference>
<feature type="domain" description="Aminotransferase class I/classII large" evidence="12">
    <location>
        <begin position="1590"/>
        <end position="1935"/>
    </location>
</feature>
<keyword evidence="6" id="KW-0663">Pyridoxal phosphate</keyword>
<feature type="transmembrane region" description="Helical" evidence="11">
    <location>
        <begin position="654"/>
        <end position="679"/>
    </location>
</feature>
<dbReference type="InterPro" id="IPR015424">
    <property type="entry name" value="PyrdxlP-dep_Trfase"/>
</dbReference>
<dbReference type="Pfam" id="PF00155">
    <property type="entry name" value="Aminotran_1_2"/>
    <property type="match status" value="6"/>
</dbReference>
<reference evidence="13" key="1">
    <citation type="journal article" date="2020" name="J Insects Food Feed">
        <title>The yellow mealworm (Tenebrio molitor) genome: a resource for the emerging insects as food and feed industry.</title>
        <authorList>
            <person name="Eriksson T."/>
            <person name="Andere A."/>
            <person name="Kelstrup H."/>
            <person name="Emery V."/>
            <person name="Picard C."/>
        </authorList>
    </citation>
    <scope>NUCLEOTIDE SEQUENCE</scope>
    <source>
        <strain evidence="13">Stoneville</strain>
        <tissue evidence="13">Whole head</tissue>
    </source>
</reference>
<keyword evidence="14" id="KW-1185">Reference proteome</keyword>
<evidence type="ECO:0000256" key="4">
    <source>
        <dbReference type="ARBA" id="ARBA00022576"/>
    </source>
</evidence>
<dbReference type="InterPro" id="IPR036770">
    <property type="entry name" value="Ankyrin_rpt-contain_sf"/>
</dbReference>
<feature type="domain" description="Aminotransferase class I/classII large" evidence="12">
    <location>
        <begin position="2390"/>
        <end position="2774"/>
    </location>
</feature>
<dbReference type="PANTHER" id="PTHR43807">
    <property type="entry name" value="FI04487P"/>
    <property type="match status" value="1"/>
</dbReference>
<dbReference type="InterPro" id="IPR002110">
    <property type="entry name" value="Ankyrin_rpt"/>
</dbReference>
<organism evidence="13 14">
    <name type="scientific">Tenebrio molitor</name>
    <name type="common">Yellow mealworm beetle</name>
    <dbReference type="NCBI Taxonomy" id="7067"/>
    <lineage>
        <taxon>Eukaryota</taxon>
        <taxon>Metazoa</taxon>
        <taxon>Ecdysozoa</taxon>
        <taxon>Arthropoda</taxon>
        <taxon>Hexapoda</taxon>
        <taxon>Insecta</taxon>
        <taxon>Pterygota</taxon>
        <taxon>Neoptera</taxon>
        <taxon>Endopterygota</taxon>
        <taxon>Coleoptera</taxon>
        <taxon>Polyphaga</taxon>
        <taxon>Cucujiformia</taxon>
        <taxon>Tenebrionidae</taxon>
        <taxon>Tenebrio</taxon>
    </lineage>
</organism>
<comment type="pathway">
    <text evidence="9">Amino-acid degradation; L-kynurenine degradation; kynurenate from L-kynurenine: step 1/2.</text>
</comment>
<dbReference type="GO" id="GO:0097053">
    <property type="term" value="P:L-kynurenine catabolic process"/>
    <property type="evidence" value="ECO:0007669"/>
    <property type="project" value="UniProtKB-UniPathway"/>
</dbReference>
<feature type="transmembrane region" description="Helical" evidence="11">
    <location>
        <begin position="621"/>
        <end position="642"/>
    </location>
</feature>
<name>A0A8J6HD75_TENMO</name>
<dbReference type="GO" id="GO:0047804">
    <property type="term" value="F:cysteine-S-conjugate beta-lyase activity"/>
    <property type="evidence" value="ECO:0007669"/>
    <property type="project" value="UniProtKB-EC"/>
</dbReference>
<feature type="domain" description="Aminotransferase class I/classII large" evidence="12">
    <location>
        <begin position="808"/>
        <end position="1141"/>
    </location>
</feature>
<feature type="transmembrane region" description="Helical" evidence="11">
    <location>
        <begin position="598"/>
        <end position="615"/>
    </location>
</feature>
<feature type="transmembrane region" description="Helical" evidence="11">
    <location>
        <begin position="738"/>
        <end position="761"/>
    </location>
</feature>
<evidence type="ECO:0000256" key="11">
    <source>
        <dbReference type="SAM" id="Phobius"/>
    </source>
</evidence>
<dbReference type="UniPathway" id="UPA00334">
    <property type="reaction ID" value="UER00726"/>
</dbReference>
<accession>A0A8J6HD75</accession>
<dbReference type="GO" id="GO:0016212">
    <property type="term" value="F:kynurenine-oxoglutarate transaminase activity"/>
    <property type="evidence" value="ECO:0007669"/>
    <property type="project" value="TreeGrafter"/>
</dbReference>
<dbReference type="InterPro" id="IPR015421">
    <property type="entry name" value="PyrdxlP-dep_Trfase_major"/>
</dbReference>
<keyword evidence="7" id="KW-0007">Acetylation</keyword>
<dbReference type="Gene3D" id="1.25.40.20">
    <property type="entry name" value="Ankyrin repeat-containing domain"/>
    <property type="match status" value="1"/>
</dbReference>
<reference evidence="13" key="2">
    <citation type="submission" date="2021-08" db="EMBL/GenBank/DDBJ databases">
        <authorList>
            <person name="Eriksson T."/>
        </authorList>
    </citation>
    <scope>NUCLEOTIDE SEQUENCE</scope>
    <source>
        <strain evidence="13">Stoneville</strain>
        <tissue evidence="13">Whole head</tissue>
    </source>
</reference>
<feature type="transmembrane region" description="Helical" evidence="11">
    <location>
        <begin position="515"/>
        <end position="535"/>
    </location>
</feature>
<feature type="domain" description="Aminotransferase class I/classII large" evidence="12">
    <location>
        <begin position="1186"/>
        <end position="1536"/>
    </location>
</feature>
<comment type="subunit">
    <text evidence="3">Homodimer.</text>
</comment>
<dbReference type="GO" id="GO:0030170">
    <property type="term" value="F:pyridoxal phosphate binding"/>
    <property type="evidence" value="ECO:0007669"/>
    <property type="project" value="InterPro"/>
</dbReference>
<dbReference type="InterPro" id="IPR004838">
    <property type="entry name" value="NHTrfase_class1_PyrdxlP-BS"/>
</dbReference>
<evidence type="ECO:0000256" key="3">
    <source>
        <dbReference type="ARBA" id="ARBA00011738"/>
    </source>
</evidence>
<comment type="catalytic activity">
    <reaction evidence="10">
        <text>an S-substituted L-cysteine + H2O = a thiol + pyruvate + NH4(+)</text>
        <dbReference type="Rhea" id="RHEA:18121"/>
        <dbReference type="ChEBI" id="CHEBI:15361"/>
        <dbReference type="ChEBI" id="CHEBI:15377"/>
        <dbReference type="ChEBI" id="CHEBI:28938"/>
        <dbReference type="ChEBI" id="CHEBI:29256"/>
        <dbReference type="ChEBI" id="CHEBI:58717"/>
        <dbReference type="EC" id="4.4.1.13"/>
    </reaction>
    <physiologicalReaction direction="left-to-right" evidence="10">
        <dbReference type="Rhea" id="RHEA:18122"/>
    </physiologicalReaction>
</comment>
<dbReference type="InterPro" id="IPR004839">
    <property type="entry name" value="Aminotransferase_I/II_large"/>
</dbReference>
<dbReference type="InterPro" id="IPR015422">
    <property type="entry name" value="PyrdxlP-dep_Trfase_small"/>
</dbReference>